<dbReference type="InterPro" id="IPR001584">
    <property type="entry name" value="Integrase_cat-core"/>
</dbReference>
<evidence type="ECO:0000256" key="21">
    <source>
        <dbReference type="SAM" id="MobiDB-lite"/>
    </source>
</evidence>
<dbReference type="InterPro" id="IPR036397">
    <property type="entry name" value="RNaseH_sf"/>
</dbReference>
<evidence type="ECO:0000313" key="24">
    <source>
        <dbReference type="Proteomes" id="UP001213000"/>
    </source>
</evidence>
<comment type="function">
    <text evidence="1">The aspartyl protease (PR) mediates the proteolytic cleavages of the Gag and Gag-Pol polyproteins after assembly of the VLP.</text>
</comment>
<keyword evidence="3" id="KW-1188">Viral release from host cell</keyword>
<dbReference type="Pfam" id="PF22936">
    <property type="entry name" value="Pol_BBD"/>
    <property type="match status" value="1"/>
</dbReference>
<reference evidence="23" key="1">
    <citation type="submission" date="2022-07" db="EMBL/GenBank/DDBJ databases">
        <title>Genome Sequence of Leucocoprinus birnbaumii.</title>
        <authorList>
            <person name="Buettner E."/>
        </authorList>
    </citation>
    <scope>NUCLEOTIDE SEQUENCE</scope>
    <source>
        <strain evidence="23">VT141</strain>
    </source>
</reference>
<dbReference type="Pfam" id="PF25597">
    <property type="entry name" value="SH3_retrovirus"/>
    <property type="match status" value="1"/>
</dbReference>
<feature type="compositionally biased region" description="Polar residues" evidence="21">
    <location>
        <begin position="29"/>
        <end position="38"/>
    </location>
</feature>
<comment type="catalytic activity">
    <reaction evidence="20">
        <text>DNA(n) + a 2'-deoxyribonucleoside 5'-triphosphate = DNA(n+1) + diphosphate</text>
        <dbReference type="Rhea" id="RHEA:22508"/>
        <dbReference type="Rhea" id="RHEA-COMP:17339"/>
        <dbReference type="Rhea" id="RHEA-COMP:17340"/>
        <dbReference type="ChEBI" id="CHEBI:33019"/>
        <dbReference type="ChEBI" id="CHEBI:61560"/>
        <dbReference type="ChEBI" id="CHEBI:173112"/>
        <dbReference type="EC" id="2.7.7.7"/>
    </reaction>
</comment>
<keyword evidence="5" id="KW-0548">Nucleotidyltransferase</keyword>
<dbReference type="InterPro" id="IPR039537">
    <property type="entry name" value="Retrotran_Ty1/copia-like"/>
</dbReference>
<organism evidence="23 24">
    <name type="scientific">Leucocoprinus birnbaumii</name>
    <dbReference type="NCBI Taxonomy" id="56174"/>
    <lineage>
        <taxon>Eukaryota</taxon>
        <taxon>Fungi</taxon>
        <taxon>Dikarya</taxon>
        <taxon>Basidiomycota</taxon>
        <taxon>Agaricomycotina</taxon>
        <taxon>Agaricomycetes</taxon>
        <taxon>Agaricomycetidae</taxon>
        <taxon>Agaricales</taxon>
        <taxon>Agaricineae</taxon>
        <taxon>Agaricaceae</taxon>
        <taxon>Leucocoprinus</taxon>
    </lineage>
</organism>
<dbReference type="GO" id="GO:0046872">
    <property type="term" value="F:metal ion binding"/>
    <property type="evidence" value="ECO:0007669"/>
    <property type="project" value="UniProtKB-KW"/>
</dbReference>
<evidence type="ECO:0000256" key="12">
    <source>
        <dbReference type="ARBA" id="ARBA00022842"/>
    </source>
</evidence>
<evidence type="ECO:0000256" key="9">
    <source>
        <dbReference type="ARBA" id="ARBA00022759"/>
    </source>
</evidence>
<feature type="compositionally biased region" description="Basic residues" evidence="21">
    <location>
        <begin position="39"/>
        <end position="53"/>
    </location>
</feature>
<evidence type="ECO:0000256" key="2">
    <source>
        <dbReference type="ARBA" id="ARBA00022578"/>
    </source>
</evidence>
<dbReference type="Gene3D" id="3.30.420.10">
    <property type="entry name" value="Ribonuclease H-like superfamily/Ribonuclease H"/>
    <property type="match status" value="1"/>
</dbReference>
<evidence type="ECO:0000256" key="6">
    <source>
        <dbReference type="ARBA" id="ARBA00022722"/>
    </source>
</evidence>
<evidence type="ECO:0000256" key="15">
    <source>
        <dbReference type="ARBA" id="ARBA00022918"/>
    </source>
</evidence>
<feature type="region of interest" description="Disordered" evidence="21">
    <location>
        <begin position="1"/>
        <end position="70"/>
    </location>
</feature>
<evidence type="ECO:0000256" key="11">
    <source>
        <dbReference type="ARBA" id="ARBA00022840"/>
    </source>
</evidence>
<dbReference type="GO" id="GO:0015074">
    <property type="term" value="P:DNA integration"/>
    <property type="evidence" value="ECO:0007669"/>
    <property type="project" value="UniProtKB-KW"/>
</dbReference>
<dbReference type="PANTHER" id="PTHR42648:SF11">
    <property type="entry name" value="TRANSPOSON TY4-P GAG-POL POLYPROTEIN"/>
    <property type="match status" value="1"/>
</dbReference>
<evidence type="ECO:0000256" key="3">
    <source>
        <dbReference type="ARBA" id="ARBA00022612"/>
    </source>
</evidence>
<dbReference type="GO" id="GO:0006508">
    <property type="term" value="P:proteolysis"/>
    <property type="evidence" value="ECO:0007669"/>
    <property type="project" value="UniProtKB-KW"/>
</dbReference>
<evidence type="ECO:0000256" key="13">
    <source>
        <dbReference type="ARBA" id="ARBA00022884"/>
    </source>
</evidence>
<evidence type="ECO:0000256" key="19">
    <source>
        <dbReference type="ARBA" id="ARBA00048173"/>
    </source>
</evidence>
<evidence type="ECO:0000256" key="4">
    <source>
        <dbReference type="ARBA" id="ARBA00022670"/>
    </source>
</evidence>
<keyword evidence="16" id="KW-0808">Transferase</keyword>
<dbReference type="GO" id="GO:0005524">
    <property type="term" value="F:ATP binding"/>
    <property type="evidence" value="ECO:0007669"/>
    <property type="project" value="UniProtKB-KW"/>
</dbReference>
<evidence type="ECO:0000256" key="14">
    <source>
        <dbReference type="ARBA" id="ARBA00022908"/>
    </source>
</evidence>
<dbReference type="InterPro" id="IPR025724">
    <property type="entry name" value="GAG-pre-integrase_dom"/>
</dbReference>
<keyword evidence="12" id="KW-0460">Magnesium</keyword>
<dbReference type="InterPro" id="IPR054722">
    <property type="entry name" value="PolX-like_BBD"/>
</dbReference>
<evidence type="ECO:0000256" key="16">
    <source>
        <dbReference type="ARBA" id="ARBA00022932"/>
    </source>
</evidence>
<dbReference type="InterPro" id="IPR057670">
    <property type="entry name" value="SH3_retrovirus"/>
</dbReference>
<evidence type="ECO:0000313" key="23">
    <source>
        <dbReference type="EMBL" id="KAJ3554241.1"/>
    </source>
</evidence>
<comment type="caution">
    <text evidence="23">The sequence shown here is derived from an EMBL/GenBank/DDBJ whole genome shotgun (WGS) entry which is preliminary data.</text>
</comment>
<comment type="catalytic activity">
    <reaction evidence="19">
        <text>DNA(n) + a 2'-deoxyribonucleoside 5'-triphosphate = DNA(n+1) + diphosphate</text>
        <dbReference type="Rhea" id="RHEA:22508"/>
        <dbReference type="Rhea" id="RHEA-COMP:17339"/>
        <dbReference type="Rhea" id="RHEA-COMP:17340"/>
        <dbReference type="ChEBI" id="CHEBI:33019"/>
        <dbReference type="ChEBI" id="CHEBI:61560"/>
        <dbReference type="ChEBI" id="CHEBI:173112"/>
        <dbReference type="EC" id="2.7.7.49"/>
    </reaction>
</comment>
<keyword evidence="17" id="KW-0917">Virion maturation</keyword>
<dbReference type="PROSITE" id="PS50994">
    <property type="entry name" value="INTEGRASE"/>
    <property type="match status" value="1"/>
</dbReference>
<name>A0AAD5YPZ4_9AGAR</name>
<dbReference type="EMBL" id="JANIEX010001811">
    <property type="protein sequence ID" value="KAJ3554241.1"/>
    <property type="molecule type" value="Genomic_DNA"/>
</dbReference>
<feature type="compositionally biased region" description="Low complexity" evidence="21">
    <location>
        <begin position="15"/>
        <end position="28"/>
    </location>
</feature>
<evidence type="ECO:0000256" key="5">
    <source>
        <dbReference type="ARBA" id="ARBA00022695"/>
    </source>
</evidence>
<keyword evidence="6" id="KW-0540">Nuclease</keyword>
<dbReference type="GO" id="GO:0003887">
    <property type="term" value="F:DNA-directed DNA polymerase activity"/>
    <property type="evidence" value="ECO:0007669"/>
    <property type="project" value="UniProtKB-KW"/>
</dbReference>
<dbReference type="AlphaFoldDB" id="A0AAD5YPZ4"/>
<keyword evidence="15" id="KW-0695">RNA-directed DNA polymerase</keyword>
<evidence type="ECO:0000256" key="7">
    <source>
        <dbReference type="ARBA" id="ARBA00022723"/>
    </source>
</evidence>
<keyword evidence="7" id="KW-0479">Metal-binding</keyword>
<feature type="domain" description="Integrase catalytic" evidence="22">
    <location>
        <begin position="618"/>
        <end position="793"/>
    </location>
</feature>
<keyword evidence="14" id="KW-0229">DNA integration</keyword>
<dbReference type="InterPro" id="IPR012337">
    <property type="entry name" value="RNaseH-like_sf"/>
</dbReference>
<dbReference type="GO" id="GO:0003964">
    <property type="term" value="F:RNA-directed DNA polymerase activity"/>
    <property type="evidence" value="ECO:0007669"/>
    <property type="project" value="UniProtKB-KW"/>
</dbReference>
<evidence type="ECO:0000256" key="10">
    <source>
        <dbReference type="ARBA" id="ARBA00022801"/>
    </source>
</evidence>
<dbReference type="GO" id="GO:0008233">
    <property type="term" value="F:peptidase activity"/>
    <property type="evidence" value="ECO:0007669"/>
    <property type="project" value="UniProtKB-KW"/>
</dbReference>
<keyword evidence="13" id="KW-0694">RNA-binding</keyword>
<gene>
    <name evidence="23" type="ORF">NP233_g12465</name>
</gene>
<keyword evidence="4" id="KW-0645">Protease</keyword>
<evidence type="ECO:0000256" key="20">
    <source>
        <dbReference type="ARBA" id="ARBA00049244"/>
    </source>
</evidence>
<keyword evidence="9" id="KW-0255">Endonuclease</keyword>
<dbReference type="Proteomes" id="UP001213000">
    <property type="component" value="Unassembled WGS sequence"/>
</dbReference>
<keyword evidence="24" id="KW-1185">Reference proteome</keyword>
<evidence type="ECO:0000256" key="8">
    <source>
        <dbReference type="ARBA" id="ARBA00022741"/>
    </source>
</evidence>
<proteinExistence type="predicted"/>
<keyword evidence="11" id="KW-0067">ATP-binding</keyword>
<dbReference type="GO" id="GO:0003723">
    <property type="term" value="F:RNA binding"/>
    <property type="evidence" value="ECO:0007669"/>
    <property type="project" value="UniProtKB-KW"/>
</dbReference>
<keyword evidence="10" id="KW-0378">Hydrolase</keyword>
<keyword evidence="16" id="KW-0239">DNA-directed DNA polymerase</keyword>
<keyword evidence="18" id="KW-0233">DNA recombination</keyword>
<evidence type="ECO:0000259" key="22">
    <source>
        <dbReference type="PROSITE" id="PS50994"/>
    </source>
</evidence>
<dbReference type="GO" id="GO:0004519">
    <property type="term" value="F:endonuclease activity"/>
    <property type="evidence" value="ECO:0007669"/>
    <property type="project" value="UniProtKB-KW"/>
</dbReference>
<dbReference type="PANTHER" id="PTHR42648">
    <property type="entry name" value="TRANSPOSASE, PUTATIVE-RELATED"/>
    <property type="match status" value="1"/>
</dbReference>
<dbReference type="GO" id="GO:0006310">
    <property type="term" value="P:DNA recombination"/>
    <property type="evidence" value="ECO:0007669"/>
    <property type="project" value="UniProtKB-KW"/>
</dbReference>
<keyword evidence="2" id="KW-0815">Transposition</keyword>
<evidence type="ECO:0000256" key="1">
    <source>
        <dbReference type="ARBA" id="ARBA00002180"/>
    </source>
</evidence>
<evidence type="ECO:0000256" key="17">
    <source>
        <dbReference type="ARBA" id="ARBA00023113"/>
    </source>
</evidence>
<accession>A0AAD5YPZ4</accession>
<dbReference type="GO" id="GO:0032196">
    <property type="term" value="P:transposition"/>
    <property type="evidence" value="ECO:0007669"/>
    <property type="project" value="UniProtKB-KW"/>
</dbReference>
<dbReference type="Pfam" id="PF13976">
    <property type="entry name" value="gag_pre-integrs"/>
    <property type="match status" value="1"/>
</dbReference>
<dbReference type="GO" id="GO:0005634">
    <property type="term" value="C:nucleus"/>
    <property type="evidence" value="ECO:0007669"/>
    <property type="project" value="UniProtKB-ARBA"/>
</dbReference>
<dbReference type="SUPFAM" id="SSF53098">
    <property type="entry name" value="Ribonuclease H-like"/>
    <property type="match status" value="1"/>
</dbReference>
<evidence type="ECO:0000256" key="18">
    <source>
        <dbReference type="ARBA" id="ARBA00023172"/>
    </source>
</evidence>
<protein>
    <recommendedName>
        <fullName evidence="22">Integrase catalytic domain-containing protein</fullName>
    </recommendedName>
</protein>
<sequence>MPPKTRRMTSKEPPVSTSSLTEVLSSASKANTTVMATSSKRKLTSKEKGKKKAPVLEDSPEPEDEPERRRRQLVKELTTIPTFAGVKLKQSANNWEDWSAELRIVLRKHRAEIYILGDEYEPDEDSSPIDWTNWSCNHAMICGFILESIDTAERRPFQELYNVRRLWEAVAKLYNCGGPLSKVELFAKILSRPFSWDTPIIDQYRTIMDNGVDKVFADPIPSKDEIGLMVMLYLMNNSDMVTELRSARTALMYKPTTSRLDILQQLLDAERDRANRPTQSFALAATSQTTASSSLTIPPLPTSSAKVRCTNPNCNLLGHDIAWCIRPGGGMEGKTVEEVKALRAKGKKNFKKKPVPAKFTIKGKNYMVDSDTGLVFAEVSPSKALPTARVEPLAAFVADSMCDADIEELANAAGEAICGIDVSDLAGVTSLFPSSFLLDSGCTVHMSPSLSDFVNIHATSDRRVRGVNGSPIDAKGVGDIHLRVDGSDSVLILKDALYVPDANVRLVSVAALTEDIPGSVLFSDNEAVVYDAQRQVVVTGTRVLGRKLWRLNAHSIQIDSANIAAPVPDLEQWHRRLRHANNQAIYDMATKSLVTGMHIDLSTAPPKCDACILGKQTRRHVPSTRTHAKSTRRLEIVWVDLAGPQEVASANGNLYFMNIVDDFSSYPWTYVLRQKSDALPVFQAWADKAEAECGECIGLIRSDNGELRSKEMDRWCFERRYKREYTAPYTSAHIGKVERMHLTIANKARAMRIQANLPENRWDEFVKTASYLTARTYTRSTGCTPYELWFGHRPDLAHLREIGARAFTLILNKHNPKIRARSMECVMIGYSEDSKAYRLYHREMGKVIVSYHVDFIELISARPHVLPKPRVVDIPSVPIVPSSSPPPVGAPVVIADPTPVLPRRSPRLAGGFSDPSLFSEPIVADALSVADSVPPFGAQSDPRIRKANKRQRQELRVALRGIPDVMTDAEGDSALTAMLDSVVFPAGEIIVNPVAPSDPRTIQEALTRPDADLWKASIMDELTSLRERQVFTLVPRSEVPTGRVILDSKFVFVTKADGLWAGLH</sequence>
<keyword evidence="8" id="KW-0547">Nucleotide-binding</keyword>